<keyword evidence="1" id="KW-0472">Membrane</keyword>
<dbReference type="Pfam" id="PF26604">
    <property type="entry name" value="CBU_0592"/>
    <property type="match status" value="1"/>
</dbReference>
<name>A0A1Y5Q440_9SPHN</name>
<evidence type="ECO:0000259" key="2">
    <source>
        <dbReference type="Pfam" id="PF26604"/>
    </source>
</evidence>
<dbReference type="AlphaFoldDB" id="A0A1Y5Q440"/>
<evidence type="ECO:0000256" key="1">
    <source>
        <dbReference type="SAM" id="Phobius"/>
    </source>
</evidence>
<reference evidence="3" key="1">
    <citation type="submission" date="2016-03" db="EMBL/GenBank/DDBJ databases">
        <authorList>
            <person name="Ploux O."/>
        </authorList>
    </citation>
    <scope>NUCLEOTIDE SEQUENCE</scope>
    <source>
        <strain evidence="3">UC10</strain>
    </source>
</reference>
<feature type="transmembrane region" description="Helical" evidence="1">
    <location>
        <begin position="25"/>
        <end position="45"/>
    </location>
</feature>
<protein>
    <recommendedName>
        <fullName evidence="2">CBU-0592-like domain-containing protein</fullName>
    </recommendedName>
</protein>
<proteinExistence type="predicted"/>
<gene>
    <name evidence="3" type="ORF">SPPYR_3124</name>
</gene>
<feature type="transmembrane region" description="Helical" evidence="1">
    <location>
        <begin position="81"/>
        <end position="100"/>
    </location>
</feature>
<dbReference type="NCBIfam" id="NF047864">
    <property type="entry name" value="CBU_0592_membra"/>
    <property type="match status" value="1"/>
</dbReference>
<dbReference type="KEGG" id="sphu:SPPYR_3124"/>
<organism evidence="3">
    <name type="scientific">uncultured Sphingopyxis sp</name>
    <dbReference type="NCBI Taxonomy" id="310581"/>
    <lineage>
        <taxon>Bacteria</taxon>
        <taxon>Pseudomonadati</taxon>
        <taxon>Pseudomonadota</taxon>
        <taxon>Alphaproteobacteria</taxon>
        <taxon>Sphingomonadales</taxon>
        <taxon>Sphingomonadaceae</taxon>
        <taxon>Sphingopyxis</taxon>
        <taxon>environmental samples</taxon>
    </lineage>
</organism>
<feature type="domain" description="CBU-0592-like" evidence="2">
    <location>
        <begin position="29"/>
        <end position="103"/>
    </location>
</feature>
<sequence>MLSTPAPLTGGGRFHLEKGRMDAEVIVIEVIGWTAAAIILAAYILLSLGKLEGRSYFYQWMNVIGAGGFIVNSGYNGALPSAVLNVIWAAMGLFTLWSVWRARQAARAAIR</sequence>
<dbReference type="EMBL" id="LT598653">
    <property type="protein sequence ID" value="SBV34244.1"/>
    <property type="molecule type" value="Genomic_DNA"/>
</dbReference>
<keyword evidence="1" id="KW-0812">Transmembrane</keyword>
<dbReference type="InterPro" id="IPR058058">
    <property type="entry name" value="CBU_0592-like"/>
</dbReference>
<evidence type="ECO:0000313" key="3">
    <source>
        <dbReference type="EMBL" id="SBV34244.1"/>
    </source>
</evidence>
<keyword evidence="1" id="KW-1133">Transmembrane helix</keyword>
<accession>A0A1Y5Q440</accession>
<feature type="transmembrane region" description="Helical" evidence="1">
    <location>
        <begin position="57"/>
        <end position="75"/>
    </location>
</feature>